<protein>
    <submittedName>
        <fullName evidence="5">Oxidoreductase</fullName>
    </submittedName>
</protein>
<dbReference type="GO" id="GO:0000166">
    <property type="term" value="F:nucleotide binding"/>
    <property type="evidence" value="ECO:0007669"/>
    <property type="project" value="InterPro"/>
</dbReference>
<dbReference type="eggNOG" id="COG0673">
    <property type="taxonomic scope" value="Bacteria"/>
</dbReference>
<dbReference type="PANTHER" id="PTHR22604">
    <property type="entry name" value="OXIDOREDUCTASES"/>
    <property type="match status" value="1"/>
</dbReference>
<evidence type="ECO:0000259" key="4">
    <source>
        <dbReference type="Pfam" id="PF22725"/>
    </source>
</evidence>
<accession>W9BH75</accession>
<reference evidence="5" key="1">
    <citation type="submission" date="2014-03" db="EMBL/GenBank/DDBJ databases">
        <title>Draft Genome Sequence of Mycobacterium cosmeticum DSM 44829.</title>
        <authorList>
            <person name="Croce O."/>
            <person name="Robert C."/>
            <person name="Raoult D."/>
            <person name="Drancourt M."/>
        </authorList>
    </citation>
    <scope>NUCLEOTIDE SEQUENCE [LARGE SCALE GENOMIC DNA]</scope>
    <source>
        <strain evidence="5">DSM 44829</strain>
    </source>
</reference>
<dbReference type="Gene3D" id="3.40.50.720">
    <property type="entry name" value="NAD(P)-binding Rossmann-like Domain"/>
    <property type="match status" value="1"/>
</dbReference>
<dbReference type="Gene3D" id="3.30.360.10">
    <property type="entry name" value="Dihydrodipicolinate Reductase, domain 2"/>
    <property type="match status" value="1"/>
</dbReference>
<dbReference type="RefSeq" id="WP_036396399.1">
    <property type="nucleotide sequence ID" value="NZ_CCBB010000001.1"/>
</dbReference>
<dbReference type="InterPro" id="IPR000683">
    <property type="entry name" value="Gfo/Idh/MocA-like_OxRdtase_N"/>
</dbReference>
<gene>
    <name evidence="5" type="ORF">BN977_00741</name>
</gene>
<dbReference type="PANTHER" id="PTHR22604:SF105">
    <property type="entry name" value="TRANS-1,2-DIHYDROBENZENE-1,2-DIOL DEHYDROGENASE"/>
    <property type="match status" value="1"/>
</dbReference>
<dbReference type="Pfam" id="PF01408">
    <property type="entry name" value="GFO_IDH_MocA"/>
    <property type="match status" value="1"/>
</dbReference>
<dbReference type="STRING" id="258533.BN977_00741"/>
<evidence type="ECO:0000256" key="2">
    <source>
        <dbReference type="ARBA" id="ARBA00023002"/>
    </source>
</evidence>
<comment type="caution">
    <text evidence="5">The sequence shown here is derived from an EMBL/GenBank/DDBJ whole genome shotgun (WGS) entry which is preliminary data.</text>
</comment>
<dbReference type="AlphaFoldDB" id="W9BH75"/>
<sequence length="344" mass="36895">MTTALPLPRTPDPREAPSLRWGILGPGWIAHRFAESLLSYTTQRIVAVGSRGADRAEAFAAQWSVPKAHGTYEALFGDPDVDIVYVATTHPSHRDNAIAALEAGKHVLVEKPIAVDADGARDIAAAAERANRFAGEAMWTKFLPKFDVIRQLLDDGALGEIRTVLADHGEFFTPEHRIYDPTLAGGPLLDLGTYPIAFAQFVSAGFTSVRAHGQDAAPGLNGQIAATLSDAAGNLAVLHTTMLSDTPTAAVIAGREATLHIDGPFFMPGPFTLTRHKGHPSAPGRVLRYDEKPGVQTDGLHYAAVEAARLIAQGRTESEIHPLRYAIATLEVADEIRRQLRATG</sequence>
<proteinExistence type="inferred from homology"/>
<feature type="domain" description="Gfo/Idh/MocA-like oxidoreductase N-terminal" evidence="3">
    <location>
        <begin position="19"/>
        <end position="132"/>
    </location>
</feature>
<reference evidence="5" key="2">
    <citation type="submission" date="2014-03" db="EMBL/GenBank/DDBJ databases">
        <authorList>
            <person name="Urmite Genomes"/>
        </authorList>
    </citation>
    <scope>NUCLEOTIDE SEQUENCE</scope>
    <source>
        <strain evidence="5">DSM 44829</strain>
    </source>
</reference>
<keyword evidence="6" id="KW-1185">Reference proteome</keyword>
<dbReference type="InterPro" id="IPR055170">
    <property type="entry name" value="GFO_IDH_MocA-like_dom"/>
</dbReference>
<comment type="similarity">
    <text evidence="1">Belongs to the Gfo/Idh/MocA family.</text>
</comment>
<dbReference type="GO" id="GO:0016491">
    <property type="term" value="F:oxidoreductase activity"/>
    <property type="evidence" value="ECO:0007669"/>
    <property type="project" value="UniProtKB-KW"/>
</dbReference>
<dbReference type="SUPFAM" id="SSF51735">
    <property type="entry name" value="NAD(P)-binding Rossmann-fold domains"/>
    <property type="match status" value="1"/>
</dbReference>
<evidence type="ECO:0000313" key="6">
    <source>
        <dbReference type="Proteomes" id="UP000028870"/>
    </source>
</evidence>
<dbReference type="Pfam" id="PF22725">
    <property type="entry name" value="GFO_IDH_MocA_C3"/>
    <property type="match status" value="1"/>
</dbReference>
<dbReference type="Proteomes" id="UP000028870">
    <property type="component" value="Unassembled WGS sequence"/>
</dbReference>
<evidence type="ECO:0000313" key="5">
    <source>
        <dbReference type="EMBL" id="CDO05965.1"/>
    </source>
</evidence>
<name>W9BH75_MYCCO</name>
<organism evidence="5 6">
    <name type="scientific">Mycolicibacterium cosmeticum</name>
    <dbReference type="NCBI Taxonomy" id="258533"/>
    <lineage>
        <taxon>Bacteria</taxon>
        <taxon>Bacillati</taxon>
        <taxon>Actinomycetota</taxon>
        <taxon>Actinomycetes</taxon>
        <taxon>Mycobacteriales</taxon>
        <taxon>Mycobacteriaceae</taxon>
        <taxon>Mycolicibacterium</taxon>
    </lineage>
</organism>
<dbReference type="SUPFAM" id="SSF55347">
    <property type="entry name" value="Glyceraldehyde-3-phosphate dehydrogenase-like, C-terminal domain"/>
    <property type="match status" value="1"/>
</dbReference>
<dbReference type="InterPro" id="IPR036291">
    <property type="entry name" value="NAD(P)-bd_dom_sf"/>
</dbReference>
<keyword evidence="2" id="KW-0560">Oxidoreductase</keyword>
<evidence type="ECO:0000259" key="3">
    <source>
        <dbReference type="Pfam" id="PF01408"/>
    </source>
</evidence>
<evidence type="ECO:0000256" key="1">
    <source>
        <dbReference type="ARBA" id="ARBA00010928"/>
    </source>
</evidence>
<dbReference type="InterPro" id="IPR050984">
    <property type="entry name" value="Gfo/Idh/MocA_domain"/>
</dbReference>
<feature type="domain" description="GFO/IDH/MocA-like oxidoreductase" evidence="4">
    <location>
        <begin position="149"/>
        <end position="259"/>
    </location>
</feature>
<dbReference type="OrthoDB" id="9815825at2"/>
<dbReference type="EMBL" id="CCBB010000001">
    <property type="protein sequence ID" value="CDO05965.1"/>
    <property type="molecule type" value="Genomic_DNA"/>
</dbReference>